<dbReference type="GO" id="GO:0006753">
    <property type="term" value="P:nucleoside phosphate metabolic process"/>
    <property type="evidence" value="ECO:0007669"/>
    <property type="project" value="TreeGrafter"/>
</dbReference>
<sequence>MKISDIKEKILSNKWKPLKLFSYQYTRTDGRTEEQVREVYDKGDGAAVFMYNKQTKKVLLTKQFRMPAYINGVASGIVTEVPAGMLDKDDPETCIIREIEEETGYRVPKVKKVRHCFMTPGAVTEITHMFVAEYDESMKVAKGGGLNDEQEDIIVFEMNFTEVKQAIENNEFNDAKTLILLQYAWLHNLLED</sequence>
<dbReference type="InterPro" id="IPR015797">
    <property type="entry name" value="NUDIX_hydrolase-like_dom_sf"/>
</dbReference>
<evidence type="ECO:0000256" key="2">
    <source>
        <dbReference type="ARBA" id="ARBA00001946"/>
    </source>
</evidence>
<comment type="subunit">
    <text evidence="4">Homodimer.</text>
</comment>
<protein>
    <recommendedName>
        <fullName evidence="5">GDP-mannose pyrophosphatase</fullName>
    </recommendedName>
    <alternativeName>
        <fullName evidence="7">GDP-mannose hydrolase</fullName>
    </alternativeName>
    <alternativeName>
        <fullName evidence="8">GDPMK</fullName>
    </alternativeName>
</protein>
<dbReference type="InterPro" id="IPR000086">
    <property type="entry name" value="NUDIX_hydrolase_dom"/>
</dbReference>
<evidence type="ECO:0000256" key="1">
    <source>
        <dbReference type="ARBA" id="ARBA00000847"/>
    </source>
</evidence>
<dbReference type="Pfam" id="PF00293">
    <property type="entry name" value="NUDIX"/>
    <property type="match status" value="1"/>
</dbReference>
<dbReference type="AlphaFoldDB" id="A0A1B1Y469"/>
<evidence type="ECO:0000256" key="8">
    <source>
        <dbReference type="ARBA" id="ARBA00032272"/>
    </source>
</evidence>
<dbReference type="SUPFAM" id="SSF55811">
    <property type="entry name" value="Nudix"/>
    <property type="match status" value="1"/>
</dbReference>
<comment type="cofactor">
    <cofactor evidence="2 9">
        <name>Mg(2+)</name>
        <dbReference type="ChEBI" id="CHEBI:18420"/>
    </cofactor>
</comment>
<reference evidence="12 13" key="1">
    <citation type="submission" date="2016-02" db="EMBL/GenBank/DDBJ databases">
        <authorList>
            <person name="Wen L."/>
            <person name="He K."/>
            <person name="Yang H."/>
        </authorList>
    </citation>
    <scope>NUCLEOTIDE SEQUENCE [LARGE SCALE GENOMIC DNA]</scope>
    <source>
        <strain evidence="12 13">CZ1127</strain>
    </source>
</reference>
<feature type="domain" description="Nudix hydrolase" evidence="11">
    <location>
        <begin position="41"/>
        <end position="180"/>
    </location>
</feature>
<evidence type="ECO:0000256" key="7">
    <source>
        <dbReference type="ARBA" id="ARBA00032162"/>
    </source>
</evidence>
<evidence type="ECO:0000313" key="12">
    <source>
        <dbReference type="EMBL" id="ANW95562.1"/>
    </source>
</evidence>
<comment type="similarity">
    <text evidence="3">Belongs to the Nudix hydrolase family. NudK subfamily.</text>
</comment>
<keyword evidence="13" id="KW-1185">Reference proteome</keyword>
<evidence type="ECO:0000256" key="3">
    <source>
        <dbReference type="ARBA" id="ARBA00007275"/>
    </source>
</evidence>
<dbReference type="GO" id="GO:0019693">
    <property type="term" value="P:ribose phosphate metabolic process"/>
    <property type="evidence" value="ECO:0007669"/>
    <property type="project" value="TreeGrafter"/>
</dbReference>
<dbReference type="InterPro" id="IPR004385">
    <property type="entry name" value="NDP_pyrophosphatase"/>
</dbReference>
<accession>A0A1B1Y469</accession>
<dbReference type="GO" id="GO:0005829">
    <property type="term" value="C:cytosol"/>
    <property type="evidence" value="ECO:0007669"/>
    <property type="project" value="TreeGrafter"/>
</dbReference>
<dbReference type="PROSITE" id="PS51462">
    <property type="entry name" value="NUDIX"/>
    <property type="match status" value="1"/>
</dbReference>
<dbReference type="Gene3D" id="3.90.79.10">
    <property type="entry name" value="Nucleoside Triphosphate Pyrophosphohydrolase"/>
    <property type="match status" value="1"/>
</dbReference>
<dbReference type="OrthoDB" id="1523642at2"/>
<feature type="binding site" evidence="9">
    <location>
        <position position="102"/>
    </location>
    <ligand>
        <name>Mg(2+)</name>
        <dbReference type="ChEBI" id="CHEBI:18420"/>
        <label>1</label>
    </ligand>
</feature>
<gene>
    <name evidence="12" type="ORF">AXE80_04405</name>
</gene>
<dbReference type="PANTHER" id="PTHR11839">
    <property type="entry name" value="UDP/ADP-SUGAR PYROPHOSPHATASE"/>
    <property type="match status" value="1"/>
</dbReference>
<keyword evidence="9" id="KW-0460">Magnesium</keyword>
<evidence type="ECO:0000256" key="10">
    <source>
        <dbReference type="PIRSR" id="PIRSR604385-3"/>
    </source>
</evidence>
<dbReference type="EMBL" id="CP014224">
    <property type="protein sequence ID" value="ANW95562.1"/>
    <property type="molecule type" value="Genomic_DNA"/>
</dbReference>
<evidence type="ECO:0000256" key="5">
    <source>
        <dbReference type="ARBA" id="ARBA00016377"/>
    </source>
</evidence>
<feature type="binding site" evidence="9">
    <location>
        <position position="83"/>
    </location>
    <ligand>
        <name>Mg(2+)</name>
        <dbReference type="ChEBI" id="CHEBI:18420"/>
        <label>1</label>
    </ligand>
</feature>
<feature type="binding site" evidence="9">
    <location>
        <position position="151"/>
    </location>
    <ligand>
        <name>Mg(2+)</name>
        <dbReference type="ChEBI" id="CHEBI:18420"/>
        <label>2</label>
    </ligand>
</feature>
<dbReference type="GO" id="GO:0046872">
    <property type="term" value="F:metal ion binding"/>
    <property type="evidence" value="ECO:0007669"/>
    <property type="project" value="UniProtKB-KW"/>
</dbReference>
<comment type="catalytic activity">
    <reaction evidence="1">
        <text>GDP-alpha-D-mannose + H2O = alpha-D-mannose 1-phosphate + GMP + 2 H(+)</text>
        <dbReference type="Rhea" id="RHEA:27978"/>
        <dbReference type="ChEBI" id="CHEBI:15377"/>
        <dbReference type="ChEBI" id="CHEBI:15378"/>
        <dbReference type="ChEBI" id="CHEBI:57527"/>
        <dbReference type="ChEBI" id="CHEBI:58115"/>
        <dbReference type="ChEBI" id="CHEBI:58409"/>
    </reaction>
</comment>
<organism evidence="12 13">
    <name type="scientific">Wenyingzhuangia fucanilytica</name>
    <dbReference type="NCBI Taxonomy" id="1790137"/>
    <lineage>
        <taxon>Bacteria</taxon>
        <taxon>Pseudomonadati</taxon>
        <taxon>Bacteroidota</taxon>
        <taxon>Flavobacteriia</taxon>
        <taxon>Flavobacteriales</taxon>
        <taxon>Flavobacteriaceae</taxon>
        <taxon>Wenyingzhuangia</taxon>
    </lineage>
</organism>
<feature type="binding site" evidence="9">
    <location>
        <position position="98"/>
    </location>
    <ligand>
        <name>Mg(2+)</name>
        <dbReference type="ChEBI" id="CHEBI:18420"/>
        <label>1</label>
    </ligand>
</feature>
<dbReference type="GO" id="GO:0016818">
    <property type="term" value="F:hydrolase activity, acting on acid anhydrides, in phosphorus-containing anhydrides"/>
    <property type="evidence" value="ECO:0007669"/>
    <property type="project" value="InterPro"/>
</dbReference>
<keyword evidence="6" id="KW-0378">Hydrolase</keyword>
<evidence type="ECO:0000256" key="6">
    <source>
        <dbReference type="ARBA" id="ARBA00022801"/>
    </source>
</evidence>
<evidence type="ECO:0000259" key="11">
    <source>
        <dbReference type="PROSITE" id="PS51462"/>
    </source>
</evidence>
<name>A0A1B1Y469_9FLAO</name>
<dbReference type="PANTHER" id="PTHR11839:SF18">
    <property type="entry name" value="NUDIX HYDROLASE DOMAIN-CONTAINING PROTEIN"/>
    <property type="match status" value="1"/>
</dbReference>
<evidence type="ECO:0000256" key="9">
    <source>
        <dbReference type="PIRSR" id="PIRSR604385-2"/>
    </source>
</evidence>
<dbReference type="STRING" id="1790137.AXE80_04405"/>
<evidence type="ECO:0000313" key="13">
    <source>
        <dbReference type="Proteomes" id="UP000092967"/>
    </source>
</evidence>
<evidence type="ECO:0000256" key="4">
    <source>
        <dbReference type="ARBA" id="ARBA00011738"/>
    </source>
</evidence>
<feature type="short sequence motif" description="Nudix box" evidence="10">
    <location>
        <begin position="84"/>
        <end position="105"/>
    </location>
</feature>
<dbReference type="CDD" id="cd24157">
    <property type="entry name" value="NUDIX_GDPMK"/>
    <property type="match status" value="1"/>
</dbReference>
<dbReference type="Proteomes" id="UP000092967">
    <property type="component" value="Chromosome"/>
</dbReference>
<dbReference type="RefSeq" id="WP_068824810.1">
    <property type="nucleotide sequence ID" value="NZ_CP014224.1"/>
</dbReference>
<keyword evidence="9" id="KW-0479">Metal-binding</keyword>
<dbReference type="NCBIfam" id="TIGR00052">
    <property type="entry name" value="nudix-type nucleoside diphosphatase, YffH/AdpP family"/>
    <property type="match status" value="1"/>
</dbReference>
<dbReference type="KEGG" id="wfu:AXE80_04405"/>
<proteinExistence type="inferred from homology"/>